<dbReference type="KEGG" id="slom:PXH66_00090"/>
<evidence type="ECO:0000256" key="4">
    <source>
        <dbReference type="ARBA" id="ARBA00023172"/>
    </source>
</evidence>
<organism evidence="10 13">
    <name type="scientific">Synoicihabitans lomoniglobus</name>
    <dbReference type="NCBI Taxonomy" id="2909285"/>
    <lineage>
        <taxon>Bacteria</taxon>
        <taxon>Pseudomonadati</taxon>
        <taxon>Verrucomicrobiota</taxon>
        <taxon>Opitutia</taxon>
        <taxon>Opitutales</taxon>
        <taxon>Opitutaceae</taxon>
        <taxon>Synoicihabitans</taxon>
    </lineage>
</organism>
<dbReference type="KEGG" id="slom:PXH66_16895"/>
<dbReference type="Proteomes" id="UP001218638">
    <property type="component" value="Chromosome"/>
</dbReference>
<dbReference type="Pfam" id="PF00589">
    <property type="entry name" value="Phage_integrase"/>
    <property type="match status" value="1"/>
</dbReference>
<evidence type="ECO:0000313" key="9">
    <source>
        <dbReference type="EMBL" id="WED64384.1"/>
    </source>
</evidence>
<dbReference type="InterPro" id="IPR002104">
    <property type="entry name" value="Integrase_catalytic"/>
</dbReference>
<keyword evidence="13" id="KW-1185">Reference proteome</keyword>
<dbReference type="SUPFAM" id="SSF56349">
    <property type="entry name" value="DNA breaking-rejoining enzymes"/>
    <property type="match status" value="1"/>
</dbReference>
<dbReference type="AlphaFoldDB" id="A0AAF0CID0"/>
<dbReference type="RefSeq" id="WP_330932082.1">
    <property type="nucleotide sequence ID" value="NZ_CP119075.1"/>
</dbReference>
<dbReference type="InterPro" id="IPR010998">
    <property type="entry name" value="Integrase_recombinase_N"/>
</dbReference>
<comment type="similarity">
    <text evidence="1">Belongs to the 'phage' integrase family.</text>
</comment>
<dbReference type="Pfam" id="PF13495">
    <property type="entry name" value="Phage_int_SAM_4"/>
    <property type="match status" value="1"/>
</dbReference>
<evidence type="ECO:0000259" key="6">
    <source>
        <dbReference type="PROSITE" id="PS51898"/>
    </source>
</evidence>
<feature type="domain" description="Core-binding (CB)" evidence="7">
    <location>
        <begin position="18"/>
        <end position="100"/>
    </location>
</feature>
<evidence type="ECO:0000259" key="7">
    <source>
        <dbReference type="PROSITE" id="PS51900"/>
    </source>
</evidence>
<evidence type="ECO:0000256" key="3">
    <source>
        <dbReference type="ARBA" id="ARBA00023125"/>
    </source>
</evidence>
<dbReference type="GO" id="GO:0015074">
    <property type="term" value="P:DNA integration"/>
    <property type="evidence" value="ECO:0007669"/>
    <property type="project" value="UniProtKB-KW"/>
</dbReference>
<proteinExistence type="inferred from homology"/>
<dbReference type="KEGG" id="slom:PXH66_18760"/>
<evidence type="ECO:0000256" key="5">
    <source>
        <dbReference type="PROSITE-ProRule" id="PRU01248"/>
    </source>
</evidence>
<dbReference type="InterPro" id="IPR004107">
    <property type="entry name" value="Integrase_SAM-like_N"/>
</dbReference>
<evidence type="ECO:0000256" key="2">
    <source>
        <dbReference type="ARBA" id="ARBA00022908"/>
    </source>
</evidence>
<accession>A0AAF0CID0</accession>
<dbReference type="InterPro" id="IPR013762">
    <property type="entry name" value="Integrase-like_cat_sf"/>
</dbReference>
<keyword evidence="3 5" id="KW-0238">DNA-binding</keyword>
<evidence type="ECO:0000313" key="13">
    <source>
        <dbReference type="Proteomes" id="UP001218638"/>
    </source>
</evidence>
<dbReference type="PROSITE" id="PS51900">
    <property type="entry name" value="CB"/>
    <property type="match status" value="1"/>
</dbReference>
<dbReference type="InterPro" id="IPR044068">
    <property type="entry name" value="CB"/>
</dbReference>
<dbReference type="KEGG" id="slom:PXH66_03820"/>
<sequence length="314" mass="36133">MSKNKSTRKGRDFRRDVTEQYQSLVRFDEMLKLRSMAFSTRSEYVRYVRKLAQHVKRDPAELNEAQLRAYLLHLKEVHHYSGSTMRTAVCAMRNFYGKLLGHPWKLFDLVRSPDRKTLPAVLTRAEVARLFAAITEPRFRTILRLIYACGLRIREATTLEVTDIKREPCRLHLHHTKGQKERYVPLPESMLEELRAYWRTHRHPKWVFPGTGRGWREGPGARERLALASEPMGVGSIQNCLRLVVPVAKLPKGTHPHTLRHSYATHLLEEGVSIRLIAQFMGHSSIETTAIYTHLTAVNEAAARAAVSRLLDGI</sequence>
<gene>
    <name evidence="10" type="ORF">PXH66_00090</name>
    <name evidence="11" type="ORF">PXH66_03820</name>
    <name evidence="12" type="ORF">PXH66_03830</name>
    <name evidence="8" type="ORF">PXH66_16895</name>
    <name evidence="9" type="ORF">PXH66_18760</name>
</gene>
<dbReference type="GO" id="GO:0006310">
    <property type="term" value="P:DNA recombination"/>
    <property type="evidence" value="ECO:0007669"/>
    <property type="project" value="UniProtKB-KW"/>
</dbReference>
<dbReference type="PANTHER" id="PTHR30349:SF64">
    <property type="entry name" value="PROPHAGE INTEGRASE INTD-RELATED"/>
    <property type="match status" value="1"/>
</dbReference>
<dbReference type="Gene3D" id="1.10.150.130">
    <property type="match status" value="1"/>
</dbReference>
<evidence type="ECO:0000256" key="1">
    <source>
        <dbReference type="ARBA" id="ARBA00008857"/>
    </source>
</evidence>
<dbReference type="EMBL" id="CP119075">
    <property type="protein sequence ID" value="WED65978.1"/>
    <property type="molecule type" value="Genomic_DNA"/>
</dbReference>
<dbReference type="InterPro" id="IPR011010">
    <property type="entry name" value="DNA_brk_join_enz"/>
</dbReference>
<dbReference type="KEGG" id="slom:PXH66_03830"/>
<protein>
    <submittedName>
        <fullName evidence="10">Tyrosine-type recombinase/integrase</fullName>
    </submittedName>
</protein>
<dbReference type="EMBL" id="CP119075">
    <property type="protein sequence ID" value="WED64384.1"/>
    <property type="molecule type" value="Genomic_DNA"/>
</dbReference>
<dbReference type="InterPro" id="IPR050090">
    <property type="entry name" value="Tyrosine_recombinase_XerCD"/>
</dbReference>
<dbReference type="GO" id="GO:0003677">
    <property type="term" value="F:DNA binding"/>
    <property type="evidence" value="ECO:0007669"/>
    <property type="project" value="UniProtKB-UniRule"/>
</dbReference>
<evidence type="ECO:0000313" key="12">
    <source>
        <dbReference type="EMBL" id="WED65978.1"/>
    </source>
</evidence>
<dbReference type="Gene3D" id="1.10.443.10">
    <property type="entry name" value="Intergrase catalytic core"/>
    <property type="match status" value="1"/>
</dbReference>
<dbReference type="EMBL" id="CP119075">
    <property type="protein sequence ID" value="WED64018.1"/>
    <property type="molecule type" value="Genomic_DNA"/>
</dbReference>
<reference evidence="10" key="1">
    <citation type="submission" date="2023-03" db="EMBL/GenBank/DDBJ databases">
        <title>Lomoglobus Profundus gen. nov., sp. nov., a novel member of the phylum Verrucomicrobia, isolated from deep-marine sediment of South China Sea.</title>
        <authorList>
            <person name="Ahmad T."/>
            <person name="Ishaq S.E."/>
            <person name="Wang F."/>
        </authorList>
    </citation>
    <scope>NUCLEOTIDE SEQUENCE</scope>
    <source>
        <strain evidence="10">LMO-M01</strain>
    </source>
</reference>
<dbReference type="PANTHER" id="PTHR30349">
    <property type="entry name" value="PHAGE INTEGRASE-RELATED"/>
    <property type="match status" value="1"/>
</dbReference>
<evidence type="ECO:0000313" key="8">
    <source>
        <dbReference type="EMBL" id="WED64018.1"/>
    </source>
</evidence>
<dbReference type="PROSITE" id="PS51898">
    <property type="entry name" value="TYR_RECOMBINASE"/>
    <property type="match status" value="1"/>
</dbReference>
<evidence type="ECO:0000313" key="10">
    <source>
        <dbReference type="EMBL" id="WED65252.1"/>
    </source>
</evidence>
<dbReference type="EMBL" id="CP119075">
    <property type="protein sequence ID" value="WED65252.1"/>
    <property type="molecule type" value="Genomic_DNA"/>
</dbReference>
<keyword evidence="2" id="KW-0229">DNA integration</keyword>
<name>A0AAF0CID0_9BACT</name>
<feature type="domain" description="Tyr recombinase" evidence="6">
    <location>
        <begin position="117"/>
        <end position="305"/>
    </location>
</feature>
<dbReference type="EMBL" id="CP119075">
    <property type="protein sequence ID" value="WED65976.1"/>
    <property type="molecule type" value="Genomic_DNA"/>
</dbReference>
<keyword evidence="4" id="KW-0233">DNA recombination</keyword>
<evidence type="ECO:0000313" key="11">
    <source>
        <dbReference type="EMBL" id="WED65976.1"/>
    </source>
</evidence>